<keyword evidence="1" id="KW-1133">Transmembrane helix</keyword>
<proteinExistence type="predicted"/>
<feature type="transmembrane region" description="Helical" evidence="1">
    <location>
        <begin position="36"/>
        <end position="53"/>
    </location>
</feature>
<sequence>MYVWLIVLMMGVLPVLSIVLEPLLRPDAAGFVDLVGRWFVFWAGGIRLFLAGLRQTTKPEFTAEKILGIKDPAALVAIQELGFANLATGAAGIASLVLTGWVVPVAFIAAVFLGLAGIKHLRRGSHTGNETVAMVSDLAVALVLGLFVIAALAGA</sequence>
<dbReference type="Pfam" id="PF20589">
    <property type="entry name" value="DUF6790"/>
    <property type="match status" value="1"/>
</dbReference>
<dbReference type="InterPro" id="IPR046740">
    <property type="entry name" value="DUF6790"/>
</dbReference>
<organism evidence="2 3">
    <name type="scientific">Microbaculum marinum</name>
    <dbReference type="NCBI Taxonomy" id="1764581"/>
    <lineage>
        <taxon>Bacteria</taxon>
        <taxon>Pseudomonadati</taxon>
        <taxon>Pseudomonadota</taxon>
        <taxon>Alphaproteobacteria</taxon>
        <taxon>Hyphomicrobiales</taxon>
        <taxon>Tepidamorphaceae</taxon>
        <taxon>Microbaculum</taxon>
    </lineage>
</organism>
<name>A0AAW9RLF8_9HYPH</name>
<feature type="transmembrane region" description="Helical" evidence="1">
    <location>
        <begin position="133"/>
        <end position="153"/>
    </location>
</feature>
<feature type="transmembrane region" description="Helical" evidence="1">
    <location>
        <begin position="101"/>
        <end position="121"/>
    </location>
</feature>
<dbReference type="Proteomes" id="UP001378188">
    <property type="component" value="Unassembled WGS sequence"/>
</dbReference>
<reference evidence="2 3" key="1">
    <citation type="submission" date="2024-02" db="EMBL/GenBank/DDBJ databases">
        <title>Genome analysis and characterization of Microbaculum marinisediminis sp. nov., isolated from marine sediment.</title>
        <authorList>
            <person name="Du Z.-J."/>
            <person name="Ye Y.-Q."/>
            <person name="Zhang Z.-R."/>
            <person name="Yuan S.-M."/>
            <person name="Zhang X.-Y."/>
        </authorList>
    </citation>
    <scope>NUCLEOTIDE SEQUENCE [LARGE SCALE GENOMIC DNA]</scope>
    <source>
        <strain evidence="2 3">SDUM1044001</strain>
    </source>
</reference>
<evidence type="ECO:0000313" key="3">
    <source>
        <dbReference type="Proteomes" id="UP001378188"/>
    </source>
</evidence>
<evidence type="ECO:0000256" key="1">
    <source>
        <dbReference type="SAM" id="Phobius"/>
    </source>
</evidence>
<dbReference type="RefSeq" id="WP_340328816.1">
    <property type="nucleotide sequence ID" value="NZ_JAZHOF010000002.1"/>
</dbReference>
<keyword evidence="3" id="KW-1185">Reference proteome</keyword>
<keyword evidence="1" id="KW-0472">Membrane</keyword>
<dbReference type="EMBL" id="JAZHOF010000002">
    <property type="protein sequence ID" value="MEJ8571133.1"/>
    <property type="molecule type" value="Genomic_DNA"/>
</dbReference>
<accession>A0AAW9RLF8</accession>
<protein>
    <submittedName>
        <fullName evidence="2">DUF6790 family protein</fullName>
    </submittedName>
</protein>
<evidence type="ECO:0000313" key="2">
    <source>
        <dbReference type="EMBL" id="MEJ8571133.1"/>
    </source>
</evidence>
<keyword evidence="1" id="KW-0812">Transmembrane</keyword>
<gene>
    <name evidence="2" type="ORF">V3328_06595</name>
</gene>
<dbReference type="AlphaFoldDB" id="A0AAW9RLF8"/>
<comment type="caution">
    <text evidence="2">The sequence shown here is derived from an EMBL/GenBank/DDBJ whole genome shotgun (WGS) entry which is preliminary data.</text>
</comment>